<protein>
    <submittedName>
        <fullName evidence="2">Uncharacterized protein</fullName>
    </submittedName>
</protein>
<dbReference type="STRING" id="1120996.SAMN02746066_01271"/>
<proteinExistence type="predicted"/>
<dbReference type="EMBL" id="FRCP01000007">
    <property type="protein sequence ID" value="SHM23102.1"/>
    <property type="molecule type" value="Genomic_DNA"/>
</dbReference>
<name>A0A1M7H385_9FIRM</name>
<evidence type="ECO:0000256" key="1">
    <source>
        <dbReference type="SAM" id="Phobius"/>
    </source>
</evidence>
<keyword evidence="3" id="KW-1185">Reference proteome</keyword>
<feature type="transmembrane region" description="Helical" evidence="1">
    <location>
        <begin position="12"/>
        <end position="29"/>
    </location>
</feature>
<keyword evidence="1" id="KW-1133">Transmembrane helix</keyword>
<keyword evidence="1" id="KW-0472">Membrane</keyword>
<dbReference type="Proteomes" id="UP000184038">
    <property type="component" value="Unassembled WGS sequence"/>
</dbReference>
<accession>A0A1M7H385</accession>
<reference evidence="2 3" key="1">
    <citation type="submission" date="2016-11" db="EMBL/GenBank/DDBJ databases">
        <authorList>
            <person name="Jaros S."/>
            <person name="Januszkiewicz K."/>
            <person name="Wedrychowicz H."/>
        </authorList>
    </citation>
    <scope>NUCLEOTIDE SEQUENCE [LARGE SCALE GENOMIC DNA]</scope>
    <source>
        <strain evidence="2 3">DSM 15930</strain>
    </source>
</reference>
<evidence type="ECO:0000313" key="2">
    <source>
        <dbReference type="EMBL" id="SHM23102.1"/>
    </source>
</evidence>
<keyword evidence="1" id="KW-0812">Transmembrane</keyword>
<organism evidence="2 3">
    <name type="scientific">Anaerosporobacter mobilis DSM 15930</name>
    <dbReference type="NCBI Taxonomy" id="1120996"/>
    <lineage>
        <taxon>Bacteria</taxon>
        <taxon>Bacillati</taxon>
        <taxon>Bacillota</taxon>
        <taxon>Clostridia</taxon>
        <taxon>Lachnospirales</taxon>
        <taxon>Lachnospiraceae</taxon>
        <taxon>Anaerosporobacter</taxon>
    </lineage>
</organism>
<dbReference type="RefSeq" id="WP_073284752.1">
    <property type="nucleotide sequence ID" value="NZ_FRCP01000007.1"/>
</dbReference>
<evidence type="ECO:0000313" key="3">
    <source>
        <dbReference type="Proteomes" id="UP000184038"/>
    </source>
</evidence>
<gene>
    <name evidence="2" type="ORF">SAMN02746066_01271</name>
</gene>
<sequence>MIQRRGKGKIVLVKMLTLLIVLCSIYSGYQVATARSVVVPVKGADESISENETVVTNLANVLSSTRVNVTDDIFTILEIVPYRGMGELGYMVGGCEPIDLAKLTTRDYDGYTSFLGEMLLVRDTYVEKETLTKKDQDEYKDWSDVYVAKQEKGNFKSVEPYTGEYTLENRDQYVVDQNKHGYYNTRLNKLVFNKNLYGKIVKDNNVNAWFYPEDDASKYTAFDGTKYTVANAVKNETHTGDYEYDRLKDLFVLNKGNGTYDVQFMPYSSQRNQKVYYMASEYEVVDDYSGEYTGEITYVNAPDTDRDGRPDGRYNKVKTENYVFVGPGMGSYSFIPEAKLSDTTTQTYLVYKKYFCRKGVEYTNAEWFKRYAMRLDVSEWDDCKIEVITRTPSEVNKDPSLITKADMLFLSPTQQNMAYVGLWEFFGKDKEALGVTEATRYTVSDLANNGLPINLTGLKPGKTLPTFIDNDLNWNVTYQLFKRIGIEQDLPTVLNCVMYENNRTELEHYPNSTSNNCAKLYLMLRQWNPQIFYENFFETNLIKEGTFKGITTGEYTAKVNDARYIWHSQTFLPALPNGVSNPLDYYTSIGIDNPYMNGNESVVSNIYTFNGDCIVDNNFLVERNYSDKYKWFYNINSFLFEEDNGREGTDEELKKVTLSTADIFYYLLKYKKVNLNKTELVVLDLEPCNDFKLTEADVKNMIKGYTGAVKIVKMTTAEFNGKIEDLNKEYDMIYMGLNTGMFNTNSSGNTVYNDTALNGKIYLHVGDKMVGGFALMGLVKDYNEYRFSGNDITAIKERELVEYISAGYPVVMANDLYTLNTSKIDAYSNIHHFVKVNKVGNKNILNLESFRDMQTKVNASSQLKKYLSIEKPKLDFTIIPAMYDDKSDTYSTERKLSYKFSIGDLKAGENDKITYTVKLYIDGNADGRYSTNELQANMTKIKAGEQIELQKTLPSSYVGIVPWKIVVYRTDNPNIRSNQVGYYAIKGNSNEKKVLQILQITSTKYSMYNWTGSTINLQEELKNSNTLFSKYTKNLNDFTLKIETIDVNGFVDKYKGFKDGKSNKYIKDNPNSVDQLSKYDMLIFGFGDSYSDISNENGALDNVTAFIDSGKSVLFSHDTTSVDNNPESMDNGQTHTKGVINWGYNINKYFRNSLGMDRYGVTVANEERSGKDVAYNPNGSIHKAIQGYTYSALIQYGVVPGDRWNSITFPANQLSPFKGLNVKDSRSKDFPEFNYYATNSITNVNQGQITEYPYNIPTPSSQDIAKMAVAETHGQYYELDLEDPEIVVWYCLSNSNNDSYDYRYNTLYSSSPNDVRNNYYIYNKGNITYTGAGHRYFGNNEYEVKLFINTMVAAYRAAISAPEISVTNGFDNEDGVSFVYVDSDFTENSSVSKEEDMVKISFTVKDDSIVSSTAKIQLLEESGEVNSLIVYDENEQVVPDNKVNTFKNKDGDLYEYYILYPRKKLDGKESVNLLITADNSKIKSSKKITLIRRNLFNLN</sequence>